<gene>
    <name evidence="1" type="ORF">I543_4688</name>
</gene>
<evidence type="ECO:0000313" key="1">
    <source>
        <dbReference type="EMBL" id="EUA48057.1"/>
    </source>
</evidence>
<sequence>MLTAYGASRTFAGSTGCISLIFSRFGILEHLLRRLALIP</sequence>
<evidence type="ECO:0000313" key="2">
    <source>
        <dbReference type="Proteomes" id="UP000020103"/>
    </source>
</evidence>
<protein>
    <submittedName>
        <fullName evidence="1">Uncharacterized protein</fullName>
    </submittedName>
</protein>
<organism evidence="1 2">
    <name type="scientific">Mycobacteroides abscessus 21</name>
    <dbReference type="NCBI Taxonomy" id="1299324"/>
    <lineage>
        <taxon>Bacteria</taxon>
        <taxon>Bacillati</taxon>
        <taxon>Actinomycetota</taxon>
        <taxon>Actinomycetes</taxon>
        <taxon>Mycobacteriales</taxon>
        <taxon>Mycobacteriaceae</taxon>
        <taxon>Mycobacteroides</taxon>
        <taxon>Mycobacteroides abscessus</taxon>
    </lineage>
</organism>
<reference evidence="1 2" key="1">
    <citation type="submission" date="2013-12" db="EMBL/GenBank/DDBJ databases">
        <authorList>
            <person name="Madinger N."/>
            <person name="Lenaerts A."/>
            <person name="Ordway D."/>
            <person name="DeGroote M.A."/>
            <person name="Parker T."/>
            <person name="Sizemore C."/>
            <person name="Tallon L.J."/>
            <person name="Sadzewicz L.K."/>
            <person name="Sengamalay N."/>
            <person name="Fraser C.M."/>
            <person name="Hine E."/>
            <person name="Shefchek K.A."/>
            <person name="Das S.P."/>
            <person name="Tettelin H."/>
        </authorList>
    </citation>
    <scope>NUCLEOTIDE SEQUENCE [LARGE SCALE GENOMIC DNA]</scope>
    <source>
        <strain evidence="1 2">21</strain>
    </source>
</reference>
<dbReference type="Proteomes" id="UP000020103">
    <property type="component" value="Unassembled WGS sequence"/>
</dbReference>
<proteinExistence type="predicted"/>
<name>A0A829Q7C6_9MYCO</name>
<dbReference type="EMBL" id="JAOF01000001">
    <property type="protein sequence ID" value="EUA48057.1"/>
    <property type="molecule type" value="Genomic_DNA"/>
</dbReference>
<dbReference type="AlphaFoldDB" id="A0A829Q7C6"/>
<accession>A0A829Q7C6</accession>
<comment type="caution">
    <text evidence="1">The sequence shown here is derived from an EMBL/GenBank/DDBJ whole genome shotgun (WGS) entry which is preliminary data.</text>
</comment>